<evidence type="ECO:0000313" key="2">
    <source>
        <dbReference type="EMBL" id="KAK0368086.1"/>
    </source>
</evidence>
<dbReference type="EMBL" id="JARUPT010000959">
    <property type="protein sequence ID" value="KAK0368086.1"/>
    <property type="molecule type" value="Genomic_DNA"/>
</dbReference>
<reference evidence="2" key="1">
    <citation type="submission" date="2023-04" db="EMBL/GenBank/DDBJ databases">
        <title>Colletotrichum limetticola genome sequence.</title>
        <authorList>
            <person name="Baroncelli R."/>
        </authorList>
    </citation>
    <scope>NUCLEOTIDE SEQUENCE</scope>
    <source>
        <strain evidence="2">KLA-Anderson</strain>
    </source>
</reference>
<protein>
    <submittedName>
        <fullName evidence="2">Uncharacterized protein</fullName>
    </submittedName>
</protein>
<dbReference type="Proteomes" id="UP001169217">
    <property type="component" value="Unassembled WGS sequence"/>
</dbReference>
<accession>A0ABQ9PCE0</accession>
<proteinExistence type="predicted"/>
<gene>
    <name evidence="2" type="ORF">CLIM01_14557</name>
</gene>
<evidence type="ECO:0000256" key="1">
    <source>
        <dbReference type="SAM" id="MobiDB-lite"/>
    </source>
</evidence>
<evidence type="ECO:0000313" key="3">
    <source>
        <dbReference type="Proteomes" id="UP001169217"/>
    </source>
</evidence>
<name>A0ABQ9PCE0_9PEZI</name>
<sequence length="30" mass="3203">MVLADKKPAPSGRSISSRPKQKSMHTGPPL</sequence>
<organism evidence="2 3">
    <name type="scientific">Colletotrichum limetticola</name>
    <dbReference type="NCBI Taxonomy" id="1209924"/>
    <lineage>
        <taxon>Eukaryota</taxon>
        <taxon>Fungi</taxon>
        <taxon>Dikarya</taxon>
        <taxon>Ascomycota</taxon>
        <taxon>Pezizomycotina</taxon>
        <taxon>Sordariomycetes</taxon>
        <taxon>Hypocreomycetidae</taxon>
        <taxon>Glomerellales</taxon>
        <taxon>Glomerellaceae</taxon>
        <taxon>Colletotrichum</taxon>
        <taxon>Colletotrichum acutatum species complex</taxon>
    </lineage>
</organism>
<feature type="region of interest" description="Disordered" evidence="1">
    <location>
        <begin position="1"/>
        <end position="30"/>
    </location>
</feature>
<comment type="caution">
    <text evidence="2">The sequence shown here is derived from an EMBL/GenBank/DDBJ whole genome shotgun (WGS) entry which is preliminary data.</text>
</comment>
<keyword evidence="3" id="KW-1185">Reference proteome</keyword>